<evidence type="ECO:0000313" key="2">
    <source>
        <dbReference type="Proteomes" id="UP000076858"/>
    </source>
</evidence>
<protein>
    <submittedName>
        <fullName evidence="1">Uncharacterized protein</fullName>
    </submittedName>
</protein>
<proteinExistence type="predicted"/>
<name>A0A164H5E4_9CRUS</name>
<sequence>MVKVCKLVSPSMKARGSVKFPILSPGKSQSEEEEKGLQLRHLAFDTAISLE</sequence>
<accession>A0A164H5E4</accession>
<gene>
    <name evidence="1" type="ORF">APZ42_004299</name>
</gene>
<evidence type="ECO:0000313" key="1">
    <source>
        <dbReference type="EMBL" id="KZR99727.1"/>
    </source>
</evidence>
<organism evidence="1 2">
    <name type="scientific">Daphnia magna</name>
    <dbReference type="NCBI Taxonomy" id="35525"/>
    <lineage>
        <taxon>Eukaryota</taxon>
        <taxon>Metazoa</taxon>
        <taxon>Ecdysozoa</taxon>
        <taxon>Arthropoda</taxon>
        <taxon>Crustacea</taxon>
        <taxon>Branchiopoda</taxon>
        <taxon>Diplostraca</taxon>
        <taxon>Cladocera</taxon>
        <taxon>Anomopoda</taxon>
        <taxon>Daphniidae</taxon>
        <taxon>Daphnia</taxon>
    </lineage>
</organism>
<comment type="caution">
    <text evidence="1">The sequence shown here is derived from an EMBL/GenBank/DDBJ whole genome shotgun (WGS) entry which is preliminary data.</text>
</comment>
<keyword evidence="2" id="KW-1185">Reference proteome</keyword>
<reference evidence="1 2" key="1">
    <citation type="submission" date="2016-03" db="EMBL/GenBank/DDBJ databases">
        <title>EvidentialGene: Evidence-directed Construction of Genes on Genomes.</title>
        <authorList>
            <person name="Gilbert D.G."/>
            <person name="Choi J.-H."/>
            <person name="Mockaitis K."/>
            <person name="Colbourne J."/>
            <person name="Pfrender M."/>
        </authorList>
    </citation>
    <scope>NUCLEOTIDE SEQUENCE [LARGE SCALE GENOMIC DNA]</scope>
    <source>
        <strain evidence="1 2">Xinb3</strain>
        <tissue evidence="1">Complete organism</tissue>
    </source>
</reference>
<dbReference type="Proteomes" id="UP000076858">
    <property type="component" value="Unassembled WGS sequence"/>
</dbReference>
<dbReference type="AlphaFoldDB" id="A0A164H5E4"/>
<dbReference type="EMBL" id="LRGB01012822">
    <property type="protein sequence ID" value="KZR99727.1"/>
    <property type="molecule type" value="Genomic_DNA"/>
</dbReference>